<dbReference type="InterPro" id="IPR003833">
    <property type="entry name" value="CT_C_D"/>
</dbReference>
<comment type="caution">
    <text evidence="5">The sequence shown here is derived from an EMBL/GenBank/DDBJ whole genome shotgun (WGS) entry which is preliminary data.</text>
</comment>
<evidence type="ECO:0000313" key="6">
    <source>
        <dbReference type="Proteomes" id="UP000523795"/>
    </source>
</evidence>
<feature type="non-terminal residue" evidence="5">
    <location>
        <position position="260"/>
    </location>
</feature>
<evidence type="ECO:0000259" key="4">
    <source>
        <dbReference type="SMART" id="SM00796"/>
    </source>
</evidence>
<keyword evidence="1" id="KW-0547">Nucleotide-binding</keyword>
<evidence type="ECO:0000256" key="1">
    <source>
        <dbReference type="ARBA" id="ARBA00022741"/>
    </source>
</evidence>
<proteinExistence type="predicted"/>
<organism evidence="5 6">
    <name type="scientific">Arthrobacter deserti</name>
    <dbReference type="NCBI Taxonomy" id="1742687"/>
    <lineage>
        <taxon>Bacteria</taxon>
        <taxon>Bacillati</taxon>
        <taxon>Actinomycetota</taxon>
        <taxon>Actinomycetes</taxon>
        <taxon>Micrococcales</taxon>
        <taxon>Micrococcaceae</taxon>
        <taxon>Arthrobacter</taxon>
    </lineage>
</organism>
<name>A0ABX1JPE6_9MICC</name>
<keyword evidence="3" id="KW-0067">ATP-binding</keyword>
<keyword evidence="2" id="KW-0378">Hydrolase</keyword>
<gene>
    <name evidence="5" type="ORF">HER39_11585</name>
</gene>
<dbReference type="Proteomes" id="UP000523795">
    <property type="component" value="Unassembled WGS sequence"/>
</dbReference>
<dbReference type="InterPro" id="IPR029000">
    <property type="entry name" value="Cyclophilin-like_dom_sf"/>
</dbReference>
<dbReference type="Gene3D" id="2.40.100.10">
    <property type="entry name" value="Cyclophilin-like"/>
    <property type="match status" value="1"/>
</dbReference>
<dbReference type="SUPFAM" id="SSF50891">
    <property type="entry name" value="Cyclophilin-like"/>
    <property type="match status" value="1"/>
</dbReference>
<protein>
    <submittedName>
        <fullName evidence="5">Carboxyltransferase domain-containing protein</fullName>
    </submittedName>
</protein>
<reference evidence="5 6" key="1">
    <citation type="submission" date="2020-04" db="EMBL/GenBank/DDBJ databases">
        <authorList>
            <person name="Liu S."/>
        </authorList>
    </citation>
    <scope>NUCLEOTIDE SEQUENCE [LARGE SCALE GENOMIC DNA]</scope>
    <source>
        <strain evidence="5 6">CGMCC 1.15091</strain>
    </source>
</reference>
<accession>A0ABX1JPE6</accession>
<dbReference type="Gene3D" id="3.30.1360.40">
    <property type="match status" value="1"/>
</dbReference>
<evidence type="ECO:0000313" key="5">
    <source>
        <dbReference type="EMBL" id="NKX51193.1"/>
    </source>
</evidence>
<dbReference type="SMART" id="SM00796">
    <property type="entry name" value="AHS1"/>
    <property type="match status" value="1"/>
</dbReference>
<evidence type="ECO:0000256" key="3">
    <source>
        <dbReference type="ARBA" id="ARBA00022840"/>
    </source>
</evidence>
<dbReference type="EMBL" id="JAAZSR010000187">
    <property type="protein sequence ID" value="NKX51193.1"/>
    <property type="molecule type" value="Genomic_DNA"/>
</dbReference>
<keyword evidence="6" id="KW-1185">Reference proteome</keyword>
<dbReference type="SUPFAM" id="SSF160467">
    <property type="entry name" value="PH0987 N-terminal domain-like"/>
    <property type="match status" value="1"/>
</dbReference>
<dbReference type="InterPro" id="IPR010016">
    <property type="entry name" value="PxpB"/>
</dbReference>
<dbReference type="PANTHER" id="PTHR34698:SF2">
    <property type="entry name" value="5-OXOPROLINASE SUBUNIT B"/>
    <property type="match status" value="1"/>
</dbReference>
<evidence type="ECO:0000256" key="2">
    <source>
        <dbReference type="ARBA" id="ARBA00022801"/>
    </source>
</evidence>
<dbReference type="PANTHER" id="PTHR34698">
    <property type="entry name" value="5-OXOPROLINASE SUBUNIT B"/>
    <property type="match status" value="1"/>
</dbReference>
<feature type="domain" description="Carboxyltransferase" evidence="4">
    <location>
        <begin position="35"/>
        <end position="260"/>
    </location>
</feature>
<sequence length="260" mass="28523">MKPNEVSDRYISEQWAGVPSAIYERRAATAGKPAITYRLAGDSYLLVEFGDMDFVLNLNFFVHNINGHLGRSRLPGLVETSPGFRSILLSYDPAETNVANLVLALDEAYDNVSGTENLVLPSRTVSLPAAFNDSTARAAVARYSRSIRADAPNCLNDNNADYTVAYNGLKDLDELVEFVTGTELWVGFIGFFPGLPFAFPLDPRRVLFAPKYNPTRTWTAEGAIGLGGPCYSIYPVESPGGYQLLGRTLPVYDIQQRNPA</sequence>
<dbReference type="Pfam" id="PF02682">
    <property type="entry name" value="CT_C_D"/>
    <property type="match status" value="1"/>
</dbReference>